<dbReference type="Proteomes" id="UP000886014">
    <property type="component" value="Unassembled WGS sequence"/>
</dbReference>
<proteinExistence type="predicted"/>
<reference evidence="1" key="1">
    <citation type="journal article" date="2020" name="mSystems">
        <title>Genome- and Community-Level Interaction Insights into Carbon Utilization and Element Cycling Functions of Hydrothermarchaeota in Hydrothermal Sediment.</title>
        <authorList>
            <person name="Zhou Z."/>
            <person name="Liu Y."/>
            <person name="Xu W."/>
            <person name="Pan J."/>
            <person name="Luo Z.H."/>
            <person name="Li M."/>
        </authorList>
    </citation>
    <scope>NUCLEOTIDE SEQUENCE [LARGE SCALE GENOMIC DNA]</scope>
    <source>
        <strain evidence="1">HyVt-94</strain>
    </source>
</reference>
<protein>
    <recommendedName>
        <fullName evidence="2">PorV/PorQ family protein</fullName>
    </recommendedName>
</protein>
<sequence length="415" mass="47164">MNILLMFIIAISSGILNMDFGARSVALGGSNTSFLSLSPLLRNHQVFLTQAGYSKEIAGWKDTYLRVSFPLQNVKVGFSFIYSSSGSIEEWNEDDVKTGEFKTLELRVDVFFLFHFKKFFGFLSAGWYRNDLKIETGKGLVCDIASGCKLERASVVVSLRNVSNGIKYNSATISPDIEGVIKILFHPWKTWLFTAGMKYRENFYPSFGIEYTIDSLLFFRLGYYHDVTVSRYKRLRAGIGVNLENYSVNYALVPRGELGYSHLVTLSYTAPFKLKIPGKRKTESLLVLRIRDRKYRYPLSAQVDVLYGENKKITLKSDPQNGEVHIRKSGALTIWIKKEDYYPCSLSVYLKEGETIKKTILLDRVQESFVYGFVYEKGTIHPISGVRIYYEGPQSGDVITSANGSYKITLERPGE</sequence>
<dbReference type="AlphaFoldDB" id="A0A7C5I449"/>
<evidence type="ECO:0008006" key="2">
    <source>
        <dbReference type="Google" id="ProtNLM"/>
    </source>
</evidence>
<accession>A0A7C5I449</accession>
<dbReference type="EMBL" id="DRTV01000044">
    <property type="protein sequence ID" value="HHF57899.1"/>
    <property type="molecule type" value="Genomic_DNA"/>
</dbReference>
<feature type="non-terminal residue" evidence="1">
    <location>
        <position position="415"/>
    </location>
</feature>
<gene>
    <name evidence="1" type="ORF">ENL41_00565</name>
</gene>
<name>A0A7C5I449_UNCW3</name>
<evidence type="ECO:0000313" key="1">
    <source>
        <dbReference type="EMBL" id="HHF57899.1"/>
    </source>
</evidence>
<organism evidence="1">
    <name type="scientific">candidate division WOR-3 bacterium</name>
    <dbReference type="NCBI Taxonomy" id="2052148"/>
    <lineage>
        <taxon>Bacteria</taxon>
        <taxon>Bacteria division WOR-3</taxon>
    </lineage>
</organism>
<comment type="caution">
    <text evidence="1">The sequence shown here is derived from an EMBL/GenBank/DDBJ whole genome shotgun (WGS) entry which is preliminary data.</text>
</comment>